<dbReference type="InterPro" id="IPR038078">
    <property type="entry name" value="PhoU-like_sf"/>
</dbReference>
<comment type="caution">
    <text evidence="10">The sequence shown here is derived from an EMBL/GenBank/DDBJ whole genome shotgun (WGS) entry which is preliminary data.</text>
</comment>
<accession>A0A2H0LXU3</accession>
<evidence type="ECO:0000256" key="5">
    <source>
        <dbReference type="ARBA" id="ARBA00022490"/>
    </source>
</evidence>
<gene>
    <name evidence="10" type="primary">phoU</name>
    <name evidence="10" type="ORF">COV72_04055</name>
</gene>
<dbReference type="PANTHER" id="PTHR42930">
    <property type="entry name" value="PHOSPHATE-SPECIFIC TRANSPORT SYSTEM ACCESSORY PROTEIN PHOU"/>
    <property type="match status" value="1"/>
</dbReference>
<organism evidence="10 11">
    <name type="scientific">Candidatus Ghiorseimicrobium undicola</name>
    <dbReference type="NCBI Taxonomy" id="1974746"/>
    <lineage>
        <taxon>Bacteria</taxon>
        <taxon>Pseudomonadati</taxon>
        <taxon>Candidatus Omnitrophota</taxon>
        <taxon>Candidatus Ghiorseimicrobium</taxon>
    </lineage>
</organism>
<dbReference type="InterPro" id="IPR028366">
    <property type="entry name" value="PhoU"/>
</dbReference>
<evidence type="ECO:0000256" key="6">
    <source>
        <dbReference type="ARBA" id="ARBA00022592"/>
    </source>
</evidence>
<dbReference type="GO" id="GO:0045936">
    <property type="term" value="P:negative regulation of phosphate metabolic process"/>
    <property type="evidence" value="ECO:0007669"/>
    <property type="project" value="InterPro"/>
</dbReference>
<dbReference type="PIRSF" id="PIRSF003107">
    <property type="entry name" value="PhoU"/>
    <property type="match status" value="1"/>
</dbReference>
<evidence type="ECO:0000256" key="8">
    <source>
        <dbReference type="PIRNR" id="PIRNR003107"/>
    </source>
</evidence>
<keyword evidence="4 8" id="KW-0813">Transport</keyword>
<comment type="similarity">
    <text evidence="2 8">Belongs to the PhoU family.</text>
</comment>
<dbReference type="SUPFAM" id="SSF109755">
    <property type="entry name" value="PhoU-like"/>
    <property type="match status" value="1"/>
</dbReference>
<feature type="domain" description="PhoU" evidence="9">
    <location>
        <begin position="16"/>
        <end position="104"/>
    </location>
</feature>
<evidence type="ECO:0000256" key="1">
    <source>
        <dbReference type="ARBA" id="ARBA00004496"/>
    </source>
</evidence>
<dbReference type="Gene3D" id="1.20.58.220">
    <property type="entry name" value="Phosphate transport system protein phou homolog 2, domain 2"/>
    <property type="match status" value="2"/>
</dbReference>
<dbReference type="PANTHER" id="PTHR42930:SF3">
    <property type="entry name" value="PHOSPHATE-SPECIFIC TRANSPORT SYSTEM ACCESSORY PROTEIN PHOU"/>
    <property type="match status" value="1"/>
</dbReference>
<comment type="subcellular location">
    <subcellularLocation>
        <location evidence="1 8">Cytoplasm</location>
    </subcellularLocation>
</comment>
<dbReference type="GO" id="GO:0030643">
    <property type="term" value="P:intracellular phosphate ion homeostasis"/>
    <property type="evidence" value="ECO:0007669"/>
    <property type="project" value="InterPro"/>
</dbReference>
<dbReference type="InterPro" id="IPR026022">
    <property type="entry name" value="PhoU_dom"/>
</dbReference>
<evidence type="ECO:0000313" key="10">
    <source>
        <dbReference type="EMBL" id="PIQ89243.1"/>
    </source>
</evidence>
<dbReference type="NCBIfam" id="TIGR02135">
    <property type="entry name" value="phoU_full"/>
    <property type="match status" value="1"/>
</dbReference>
<sequence>MQRHFDEELRKMNAELLRMASLAESAIHKSIEALKNRDREAAEAVIEDDRKIDELELTIEERAIDLLALHQPMAGDLRFITTGMKVNAELERIADLAVNIAQRVIELVDKPLLKQLIDIPKLTDIARKMVKNAINSFLKRDEGLAKEVILSDPKADGLRNLIYDELINDYLCKDGTASLRAVPLLLITRYLERICDHATNIAEDVIYMVSARVVKHHSEKLRNGR</sequence>
<dbReference type="GO" id="GO:0006817">
    <property type="term" value="P:phosphate ion transport"/>
    <property type="evidence" value="ECO:0007669"/>
    <property type="project" value="UniProtKB-KW"/>
</dbReference>
<name>A0A2H0LXU3_9BACT</name>
<evidence type="ECO:0000256" key="3">
    <source>
        <dbReference type="ARBA" id="ARBA00011738"/>
    </source>
</evidence>
<dbReference type="FunFam" id="1.20.58.220:FF:000004">
    <property type="entry name" value="Phosphate-specific transport system accessory protein PhoU"/>
    <property type="match status" value="1"/>
</dbReference>
<evidence type="ECO:0000259" key="9">
    <source>
        <dbReference type="Pfam" id="PF01895"/>
    </source>
</evidence>
<keyword evidence="6 8" id="KW-0592">Phosphate transport</keyword>
<comment type="function">
    <text evidence="7 8">Plays a role in the regulation of phosphate uptake.</text>
</comment>
<dbReference type="GO" id="GO:0005737">
    <property type="term" value="C:cytoplasm"/>
    <property type="evidence" value="ECO:0007669"/>
    <property type="project" value="UniProtKB-SubCell"/>
</dbReference>
<dbReference type="Pfam" id="PF01895">
    <property type="entry name" value="PhoU"/>
    <property type="match status" value="2"/>
</dbReference>
<feature type="domain" description="PhoU" evidence="9">
    <location>
        <begin position="120"/>
        <end position="205"/>
    </location>
</feature>
<protein>
    <recommendedName>
        <fullName evidence="8">Phosphate-specific transport system accessory protein PhoU</fullName>
    </recommendedName>
</protein>
<proteinExistence type="inferred from homology"/>
<keyword evidence="5 8" id="KW-0963">Cytoplasm</keyword>
<dbReference type="AlphaFoldDB" id="A0A2H0LXU3"/>
<dbReference type="EMBL" id="PCWA01000062">
    <property type="protein sequence ID" value="PIQ89243.1"/>
    <property type="molecule type" value="Genomic_DNA"/>
</dbReference>
<evidence type="ECO:0000313" key="11">
    <source>
        <dbReference type="Proteomes" id="UP000229641"/>
    </source>
</evidence>
<evidence type="ECO:0000256" key="2">
    <source>
        <dbReference type="ARBA" id="ARBA00008107"/>
    </source>
</evidence>
<reference evidence="10 11" key="1">
    <citation type="submission" date="2017-09" db="EMBL/GenBank/DDBJ databases">
        <title>Depth-based differentiation of microbial function through sediment-hosted aquifers and enrichment of novel symbionts in the deep terrestrial subsurface.</title>
        <authorList>
            <person name="Probst A.J."/>
            <person name="Ladd B."/>
            <person name="Jarett J.K."/>
            <person name="Geller-Mcgrath D.E."/>
            <person name="Sieber C.M."/>
            <person name="Emerson J.B."/>
            <person name="Anantharaman K."/>
            <person name="Thomas B.C."/>
            <person name="Malmstrom R."/>
            <person name="Stieglmeier M."/>
            <person name="Klingl A."/>
            <person name="Woyke T."/>
            <person name="Ryan C.M."/>
            <person name="Banfield J.F."/>
        </authorList>
    </citation>
    <scope>NUCLEOTIDE SEQUENCE [LARGE SCALE GENOMIC DNA]</scope>
    <source>
        <strain evidence="10">CG11_big_fil_rev_8_21_14_0_20_42_13</strain>
    </source>
</reference>
<evidence type="ECO:0000256" key="7">
    <source>
        <dbReference type="ARBA" id="ARBA00056181"/>
    </source>
</evidence>
<evidence type="ECO:0000256" key="4">
    <source>
        <dbReference type="ARBA" id="ARBA00022448"/>
    </source>
</evidence>
<comment type="subunit">
    <text evidence="3 8">Homodimer.</text>
</comment>
<dbReference type="Proteomes" id="UP000229641">
    <property type="component" value="Unassembled WGS sequence"/>
</dbReference>